<dbReference type="EMBL" id="JACGWZ010000003">
    <property type="protein sequence ID" value="MBA8825491.1"/>
    <property type="molecule type" value="Genomic_DNA"/>
</dbReference>
<feature type="compositionally biased region" description="Basic and acidic residues" evidence="1">
    <location>
        <begin position="99"/>
        <end position="110"/>
    </location>
</feature>
<evidence type="ECO:0000313" key="3">
    <source>
        <dbReference type="Proteomes" id="UP000569329"/>
    </source>
</evidence>
<organism evidence="2 3">
    <name type="scientific">Halosaccharopolyspora lacisalsi</name>
    <dbReference type="NCBI Taxonomy" id="1000566"/>
    <lineage>
        <taxon>Bacteria</taxon>
        <taxon>Bacillati</taxon>
        <taxon>Actinomycetota</taxon>
        <taxon>Actinomycetes</taxon>
        <taxon>Pseudonocardiales</taxon>
        <taxon>Pseudonocardiaceae</taxon>
        <taxon>Halosaccharopolyspora</taxon>
    </lineage>
</organism>
<proteinExistence type="predicted"/>
<dbReference type="AlphaFoldDB" id="A0A839E255"/>
<evidence type="ECO:0000313" key="2">
    <source>
        <dbReference type="EMBL" id="MBA8825491.1"/>
    </source>
</evidence>
<reference evidence="2 3" key="1">
    <citation type="submission" date="2020-07" db="EMBL/GenBank/DDBJ databases">
        <title>Sequencing the genomes of 1000 actinobacteria strains.</title>
        <authorList>
            <person name="Klenk H.-P."/>
        </authorList>
    </citation>
    <scope>NUCLEOTIDE SEQUENCE [LARGE SCALE GENOMIC DNA]</scope>
    <source>
        <strain evidence="2 3">DSM 45975</strain>
    </source>
</reference>
<accession>A0A839E255</accession>
<gene>
    <name evidence="2" type="ORF">FHX42_002842</name>
</gene>
<dbReference type="Proteomes" id="UP000569329">
    <property type="component" value="Unassembled WGS sequence"/>
</dbReference>
<name>A0A839E255_9PSEU</name>
<sequence length="110" mass="12000">MDEEVADKATQAAERDGMSLSAWLSRAAEQAAGRDAARAAVQEYFEEFGEPDAETVAAVEHELEQAGFWQPPAPDHEQKRLAAPAMLSAPFQGTESQETEWHETGERLAG</sequence>
<evidence type="ECO:0000256" key="1">
    <source>
        <dbReference type="SAM" id="MobiDB-lite"/>
    </source>
</evidence>
<feature type="region of interest" description="Disordered" evidence="1">
    <location>
        <begin position="84"/>
        <end position="110"/>
    </location>
</feature>
<protein>
    <submittedName>
        <fullName evidence="2">Uncharacterized protein</fullName>
    </submittedName>
</protein>
<keyword evidence="3" id="KW-1185">Reference proteome</keyword>
<comment type="caution">
    <text evidence="2">The sequence shown here is derived from an EMBL/GenBank/DDBJ whole genome shotgun (WGS) entry which is preliminary data.</text>
</comment>